<evidence type="ECO:0000313" key="3">
    <source>
        <dbReference type="Proteomes" id="UP001287286"/>
    </source>
</evidence>
<comment type="caution">
    <text evidence="2">The sequence shown here is derived from an EMBL/GenBank/DDBJ whole genome shotgun (WGS) entry which is preliminary data.</text>
</comment>
<name>A0ABR0BTI2_PURLI</name>
<evidence type="ECO:0000313" key="2">
    <source>
        <dbReference type="EMBL" id="KAK4087389.1"/>
    </source>
</evidence>
<evidence type="ECO:0000256" key="1">
    <source>
        <dbReference type="SAM" id="MobiDB-lite"/>
    </source>
</evidence>
<protein>
    <recommendedName>
        <fullName evidence="4">AP2/ERF domain-containing protein</fullName>
    </recommendedName>
</protein>
<reference evidence="2 3" key="1">
    <citation type="journal article" date="2024" name="Microbiol. Resour. Announc.">
        <title>Genome annotations for the ascomycete fungi Trichoderma harzianum, Trichoderma aggressivum, and Purpureocillium lilacinum.</title>
        <authorList>
            <person name="Beijen E.P.W."/>
            <person name="Ohm R.A."/>
        </authorList>
    </citation>
    <scope>NUCLEOTIDE SEQUENCE [LARGE SCALE GENOMIC DNA]</scope>
    <source>
        <strain evidence="2 3">CBS 150709</strain>
    </source>
</reference>
<feature type="region of interest" description="Disordered" evidence="1">
    <location>
        <begin position="275"/>
        <end position="322"/>
    </location>
</feature>
<evidence type="ECO:0008006" key="4">
    <source>
        <dbReference type="Google" id="ProtNLM"/>
    </source>
</evidence>
<sequence>MASTSCEVGLRKAAIGGEAGDAAVSLGDRLPIQALGFACRPSGSVVFDFSRSEGGGGPAAGANLFPACCLSRHTKVKRLFDRIVMRDESRCGKGCGALAECGREACELDGPTQEAQTPHREVSCTSEDLMSGPLREARRLLTAGERRREEGKVWDFVGRDGRVSTCKWLGRFDVTARNVGEAISRYERLTPYATAGHRYGVRISAPECVVVSDETCRGGAPSVAHRRSQGNVATNKAAKDDPRTWYNRKSTLLRQKQHNCPTRDTHAVPVAALPSTQLPRSTRRRHPDITPCLLRGRGATPSPDHHDEPRRGVSRPGPIPIQ</sequence>
<proteinExistence type="predicted"/>
<dbReference type="EMBL" id="JAWRVI010000032">
    <property type="protein sequence ID" value="KAK4087389.1"/>
    <property type="molecule type" value="Genomic_DNA"/>
</dbReference>
<gene>
    <name evidence="2" type="ORF">Purlil1_8237</name>
</gene>
<feature type="region of interest" description="Disordered" evidence="1">
    <location>
        <begin position="219"/>
        <end position="242"/>
    </location>
</feature>
<dbReference type="Proteomes" id="UP001287286">
    <property type="component" value="Unassembled WGS sequence"/>
</dbReference>
<accession>A0ABR0BTI2</accession>
<keyword evidence="3" id="KW-1185">Reference proteome</keyword>
<organism evidence="2 3">
    <name type="scientific">Purpureocillium lilacinum</name>
    <name type="common">Paecilomyces lilacinus</name>
    <dbReference type="NCBI Taxonomy" id="33203"/>
    <lineage>
        <taxon>Eukaryota</taxon>
        <taxon>Fungi</taxon>
        <taxon>Dikarya</taxon>
        <taxon>Ascomycota</taxon>
        <taxon>Pezizomycotina</taxon>
        <taxon>Sordariomycetes</taxon>
        <taxon>Hypocreomycetidae</taxon>
        <taxon>Hypocreales</taxon>
        <taxon>Ophiocordycipitaceae</taxon>
        <taxon>Purpureocillium</taxon>
    </lineage>
</organism>